<dbReference type="InterPro" id="IPR047565">
    <property type="entry name" value="Alpha-macroglob_thiol-ester_cl"/>
</dbReference>
<organism evidence="5 6">
    <name type="scientific">Pseudodesulfovibrio aespoeensis (strain ATCC 700646 / DSM 10631 / Aspo-2)</name>
    <name type="common">Desulfovibrio aespoeensis</name>
    <dbReference type="NCBI Taxonomy" id="643562"/>
    <lineage>
        <taxon>Bacteria</taxon>
        <taxon>Pseudomonadati</taxon>
        <taxon>Thermodesulfobacteriota</taxon>
        <taxon>Desulfovibrionia</taxon>
        <taxon>Desulfovibrionales</taxon>
        <taxon>Desulfovibrionaceae</taxon>
    </lineage>
</organism>
<evidence type="ECO:0000256" key="2">
    <source>
        <dbReference type="ARBA" id="ARBA00022729"/>
    </source>
</evidence>
<keyword evidence="6" id="KW-1185">Reference proteome</keyword>
<evidence type="ECO:0000313" key="5">
    <source>
        <dbReference type="EMBL" id="ADU64251.1"/>
    </source>
</evidence>
<dbReference type="Proteomes" id="UP000002191">
    <property type="component" value="Chromosome"/>
</dbReference>
<dbReference type="SMART" id="SM01359">
    <property type="entry name" value="A2M_N_2"/>
    <property type="match status" value="1"/>
</dbReference>
<dbReference type="GO" id="GO:0005615">
    <property type="term" value="C:extracellular space"/>
    <property type="evidence" value="ECO:0007669"/>
    <property type="project" value="InterPro"/>
</dbReference>
<accession>E6VSA8</accession>
<dbReference type="RefSeq" id="WP_013516148.1">
    <property type="nucleotide sequence ID" value="NC_014844.1"/>
</dbReference>
<name>E6VSA8_PSEA9</name>
<dbReference type="InterPro" id="IPR041462">
    <property type="entry name" value="Bact_A2M_MG6"/>
</dbReference>
<dbReference type="Pfam" id="PF17973">
    <property type="entry name" value="bMG10"/>
    <property type="match status" value="1"/>
</dbReference>
<dbReference type="Pfam" id="PF07678">
    <property type="entry name" value="TED_complement"/>
    <property type="match status" value="1"/>
</dbReference>
<proteinExistence type="inferred from homology"/>
<dbReference type="InterPro" id="IPR041246">
    <property type="entry name" value="Bact_MG10"/>
</dbReference>
<dbReference type="Pfam" id="PF17962">
    <property type="entry name" value="bMG6"/>
    <property type="match status" value="1"/>
</dbReference>
<gene>
    <name evidence="5" type="ordered locus">Daes_3262</name>
</gene>
<dbReference type="PANTHER" id="PTHR40094:SF1">
    <property type="entry name" value="UBIQUITIN DOMAIN-CONTAINING PROTEIN"/>
    <property type="match status" value="1"/>
</dbReference>
<dbReference type="CDD" id="cd02891">
    <property type="entry name" value="A2M_like"/>
    <property type="match status" value="1"/>
</dbReference>
<dbReference type="Gene3D" id="1.50.10.20">
    <property type="match status" value="1"/>
</dbReference>
<dbReference type="InterPro" id="IPR001599">
    <property type="entry name" value="Macroglobln_a2"/>
</dbReference>
<comment type="similarity">
    <text evidence="1">Belongs to the protease inhibitor I39 (alpha-2-macroglobulin) family. Bacterial alpha-2-macroglobulin subfamily.</text>
</comment>
<evidence type="ECO:0000256" key="1">
    <source>
        <dbReference type="ARBA" id="ARBA00010556"/>
    </source>
</evidence>
<dbReference type="KEGG" id="das:Daes_3262"/>
<dbReference type="EMBL" id="CP002431">
    <property type="protein sequence ID" value="ADU64251.1"/>
    <property type="molecule type" value="Genomic_DNA"/>
</dbReference>
<dbReference type="SMART" id="SM01360">
    <property type="entry name" value="A2M"/>
    <property type="match status" value="1"/>
</dbReference>
<dbReference type="Pfam" id="PF01835">
    <property type="entry name" value="MG2"/>
    <property type="match status" value="1"/>
</dbReference>
<dbReference type="Gene3D" id="2.60.40.3710">
    <property type="match status" value="1"/>
</dbReference>
<dbReference type="SMART" id="SM01419">
    <property type="entry name" value="Thiol-ester_cl"/>
    <property type="match status" value="1"/>
</dbReference>
<evidence type="ECO:0000259" key="3">
    <source>
        <dbReference type="SMART" id="SM01359"/>
    </source>
</evidence>
<dbReference type="Pfam" id="PF00207">
    <property type="entry name" value="A2M"/>
    <property type="match status" value="1"/>
</dbReference>
<evidence type="ECO:0000313" key="6">
    <source>
        <dbReference type="Proteomes" id="UP000002191"/>
    </source>
</evidence>
<dbReference type="Gene3D" id="2.60.40.1930">
    <property type="match status" value="1"/>
</dbReference>
<reference evidence="6" key="1">
    <citation type="submission" date="2010-12" db="EMBL/GenBank/DDBJ databases">
        <title>Complete sequence of Desulfovibrio aespoeensis Aspo-2.</title>
        <authorList>
            <consortium name="US DOE Joint Genome Institute"/>
            <person name="Lucas S."/>
            <person name="Copeland A."/>
            <person name="Lapidus A."/>
            <person name="Cheng J.-F."/>
            <person name="Goodwin L."/>
            <person name="Pitluck S."/>
            <person name="Chertkov O."/>
            <person name="Misra M."/>
            <person name="Detter J.C."/>
            <person name="Han C."/>
            <person name="Tapia R."/>
            <person name="Land M."/>
            <person name="Hauser L."/>
            <person name="Kyrpides N."/>
            <person name="Ivanova N."/>
            <person name="Ovchinnikova G."/>
            <person name="Pedersen K."/>
            <person name="Jagevall S."/>
            <person name="Hazen T."/>
            <person name="Woyke T."/>
        </authorList>
    </citation>
    <scope>NUCLEOTIDE SEQUENCE [LARGE SCALE GENOMIC DNA]</scope>
    <source>
        <strain evidence="6">ATCC 700646 / DSM 10631 / Aspo-2</strain>
    </source>
</reference>
<dbReference type="Pfam" id="PF17972">
    <property type="entry name" value="bMG5"/>
    <property type="match status" value="1"/>
</dbReference>
<dbReference type="InterPro" id="IPR051802">
    <property type="entry name" value="YfhM-like"/>
</dbReference>
<dbReference type="eggNOG" id="COG2373">
    <property type="taxonomic scope" value="Bacteria"/>
</dbReference>
<feature type="domain" description="Alpha-2-macroglobulin" evidence="4">
    <location>
        <begin position="1126"/>
        <end position="1216"/>
    </location>
</feature>
<evidence type="ECO:0000259" key="4">
    <source>
        <dbReference type="SMART" id="SM01360"/>
    </source>
</evidence>
<dbReference type="Pfam" id="PF07703">
    <property type="entry name" value="A2M_BRD"/>
    <property type="match status" value="1"/>
</dbReference>
<dbReference type="InterPro" id="IPR002890">
    <property type="entry name" value="MG2"/>
</dbReference>
<keyword evidence="2" id="KW-0732">Signal</keyword>
<reference evidence="5 6" key="2">
    <citation type="journal article" date="2014" name="Genome Announc.">
        <title>Complete Genome Sequence of the Subsurface, Mesophilic Sulfate-Reducing Bacterium Desulfovibrio aespoeensis Aspo-2.</title>
        <authorList>
            <person name="Pedersen K."/>
            <person name="Bengtsson A."/>
            <person name="Edlund J."/>
            <person name="Rabe L."/>
            <person name="Hazen T."/>
            <person name="Chakraborty R."/>
            <person name="Goodwin L."/>
            <person name="Shapiro N."/>
        </authorList>
    </citation>
    <scope>NUCLEOTIDE SEQUENCE [LARGE SCALE GENOMIC DNA]</scope>
    <source>
        <strain evidence="6">ATCC 700646 / DSM 10631 / Aspo-2</strain>
    </source>
</reference>
<dbReference type="STRING" id="643562.Daes_3262"/>
<dbReference type="InterPro" id="IPR008930">
    <property type="entry name" value="Terpenoid_cyclase/PrenylTrfase"/>
</dbReference>
<dbReference type="InterPro" id="IPR041203">
    <property type="entry name" value="Bact_A2M_MG5"/>
</dbReference>
<dbReference type="InterPro" id="IPR011626">
    <property type="entry name" value="Alpha-macroglobulin_TED"/>
</dbReference>
<dbReference type="HOGENOM" id="CLU_000965_1_0_7"/>
<dbReference type="PANTHER" id="PTHR40094">
    <property type="entry name" value="ALPHA-2-MACROGLOBULIN HOMOLOG"/>
    <property type="match status" value="1"/>
</dbReference>
<protein>
    <submittedName>
        <fullName evidence="5">Alpha-2-macroglobulin domain protein 2</fullName>
    </submittedName>
</protein>
<dbReference type="GO" id="GO:0004866">
    <property type="term" value="F:endopeptidase inhibitor activity"/>
    <property type="evidence" value="ECO:0007669"/>
    <property type="project" value="InterPro"/>
</dbReference>
<dbReference type="OrthoDB" id="9767116at2"/>
<sequence>MNAAKLKTLVIAALAVIVTVQAVWIARSPSLPGDGQLAVSELRVGPGRSGIEVELNGPADTQAVPAGEAATLTPQADGEWTWSNPYLLRFTARQMLAEDAEYTVELAPALKLAGERTFTVRTASFAVSSVDLAERVGDAPGSAVMVAALSFTGAVSPEDALAHVRLADQSDGSEVPLSAMTSWSSSYLELRSDPVAKTVEGRTYVLTVSRDLKMAGSALALGRDTTASIPVRLDPVLAYRGADAWSSPTGSGIRLTFSTPMDARRAAPFVTVKPETSHSLSADGPILILSGGFAPGTRYTVTIRQGLTAPDGALLDKTESAALTVPDVTPSADFVGTGLFLPRSARAGLVLEAVNTDRVELRVDRVYPNNLFAMLSEYGSRLFEDQWDYSGVPYTLGGTIFEATLRTDGERNKPVRVPVRLDSIRAGERGLFKVSATIPGQSGVKRWLALTDIGLTAKQGADGFLIWTVSNTSLAPLPGTRLTLISDKNQRLGTAVADERGAAKIPPTPDRGAGAPFMILAERDDDFAFLLLSRSAVDTTGLDVTGVTAPQSGLRAYLYGERDLYRPGETAQGVAVIRKDDLTAPAPMPLVLVQRDPRGREVRRLRLDSGDTGLAPFALDVADYALTGDHTLELLAGDTVIGSSRFKVEEFIPDRIAAEVTTDTTVYAPGQEVRAGVTASYLFGPPAANLPVTARVLLRAAPFTAKGFEEYVFGDPDADFAQQEIFEQEATLDDAGKASFVIPMPDGLAPPAALEAIILGRVSETGGRGVTARKRVVVHPHPYYLGVRALDKKGFAPAKPVTFDFVALTPDGAPAAHGPLSARLYRDRWRTAVRLTPSGGYRYESVNDPELISEQVVPAGTGPGSVSFTPPDYGSYRMLIDTVESPSSGASGASGVATFFCGGWGYSPWALENPARIELVLDKDHYQPGDNAVVQIRAPFPGRLLMAVEGDTVSDTRIIDLTGNTGEAVFPVKLAYGPNVHVTALLVRKASDVAEGSVGRAFGAAPLAVDTLANKLDPKVSAPAEVRPETALDIEVSLDKHVRPNAVITIAAVDEGIMQLSGADDPDPFGFFYARRALGVTSYDTFAMLYPDLARIMGAATPGGGMEMLAESQFMRTEGIRRVTPVAFWSGPLTVGDDNTVRWSVTLPDFQGALRVVAVGLDGKRLGTGRAMVRVRSPLAVSPTLPRFLAAGDEIEMPVTVRNDLGIGSGNTDSNATSTSGIDAITLEVTATGALTSTATPVTLQIARGTEQTVYLPVSALPGAGGDGTVTVTASAPIAATGTGKRETRRVVTHLPVRPVSPFRRELAFGALTGQSDELVPAASGFVPGTVTREAVLGGLPLARFAGKLENLLAYPYGCAEQTASQAFPLIRFGELARQYAPSLSGDTSPAFMVQSAIMRLLSMQADNGGFALWPGGESSPWVSAYVTHFLLEASRAGYTSPGMLERALDHMADLATARGSDLDPTAYALFDLALAGQADRGSMDELRDRRATALSPLARTLIAASYALAGDMDSCNTLLATRPVPADGRQPGGRMGSGLRDAALMLLALAEAAPSDPLLPQLAADVSRRMETPDWGTTQENGLAFAALGKTLAAASPAPLTGRIMAGEWAAPFADASSVTATTDTSDAPLRVELAEPAEGGQAEGNATVYWSVTTRGVPVPESLVPASHGLEVRRTFLDRSGAPADLSSLPQGALVIMKTELRSTGQGVENVVLQCLLPAGLEVENPRLDTTETAPLAADNELPLTGHQDLRDDRVLFFTDLPRTGWYAGYTQLRAVTPGRYGLPPVQAEAMYNPAIMAADAPGSVTVTREP</sequence>
<dbReference type="SUPFAM" id="SSF48239">
    <property type="entry name" value="Terpenoid cyclases/Protein prenyltransferases"/>
    <property type="match status" value="1"/>
</dbReference>
<dbReference type="InterPro" id="IPR011625">
    <property type="entry name" value="A2M_N_BRD"/>
</dbReference>
<dbReference type="InterPro" id="IPR021868">
    <property type="entry name" value="Alpha_2_Macroglob_MG3"/>
</dbReference>
<feature type="domain" description="Alpha-2-macroglobulin bait region" evidence="3">
    <location>
        <begin position="917"/>
        <end position="1060"/>
    </location>
</feature>
<dbReference type="Pfam" id="PF11974">
    <property type="entry name" value="bMG3"/>
    <property type="match status" value="1"/>
</dbReference>